<keyword evidence="1" id="KW-0472">Membrane</keyword>
<keyword evidence="1" id="KW-0812">Transmembrane</keyword>
<keyword evidence="1" id="KW-1133">Transmembrane helix</keyword>
<reference evidence="2" key="1">
    <citation type="submission" date="2019-02" db="EMBL/GenBank/DDBJ databases">
        <authorList>
            <person name="Gruber-Vodicka R. H."/>
            <person name="Seah K. B. B."/>
        </authorList>
    </citation>
    <scope>NUCLEOTIDE SEQUENCE</scope>
    <source>
        <strain evidence="2">BECK_BZ15</strain>
    </source>
</reference>
<accession>A0A450S121</accession>
<gene>
    <name evidence="2" type="ORF">BECKFW1821A_GA0114235_100951</name>
</gene>
<protein>
    <submittedName>
        <fullName evidence="2">Uncharacterized protein</fullName>
    </submittedName>
</protein>
<evidence type="ECO:0000256" key="1">
    <source>
        <dbReference type="SAM" id="Phobius"/>
    </source>
</evidence>
<evidence type="ECO:0000313" key="2">
    <source>
        <dbReference type="EMBL" id="VFJ45349.1"/>
    </source>
</evidence>
<feature type="transmembrane region" description="Helical" evidence="1">
    <location>
        <begin position="36"/>
        <end position="59"/>
    </location>
</feature>
<organism evidence="2">
    <name type="scientific">Candidatus Kentrum sp. FW</name>
    <dbReference type="NCBI Taxonomy" id="2126338"/>
    <lineage>
        <taxon>Bacteria</taxon>
        <taxon>Pseudomonadati</taxon>
        <taxon>Pseudomonadota</taxon>
        <taxon>Gammaproteobacteria</taxon>
        <taxon>Candidatus Kentrum</taxon>
    </lineage>
</organism>
<dbReference type="AlphaFoldDB" id="A0A450S121"/>
<proteinExistence type="predicted"/>
<name>A0A450S121_9GAMM</name>
<feature type="transmembrane region" description="Helical" evidence="1">
    <location>
        <begin position="6"/>
        <end position="29"/>
    </location>
</feature>
<dbReference type="EMBL" id="CAADEW010000009">
    <property type="protein sequence ID" value="VFJ45349.1"/>
    <property type="molecule type" value="Genomic_DNA"/>
</dbReference>
<sequence>MNWLPLFFIMGFPPAIQIAYLVLCPIVALMGRNRRLGFWGFLFFSILFSPIMGLFVVIVSGKKEEKRTDA</sequence>